<dbReference type="OrthoDB" id="5402150at2"/>
<comment type="caution">
    <text evidence="2">The sequence shown here is derived from an EMBL/GenBank/DDBJ whole genome shotgun (WGS) entry which is preliminary data.</text>
</comment>
<dbReference type="Proteomes" id="UP000027734">
    <property type="component" value="Unassembled WGS sequence"/>
</dbReference>
<accession>A0A073IX82</accession>
<reference evidence="2 3" key="1">
    <citation type="submission" date="2014-01" db="EMBL/GenBank/DDBJ databases">
        <title>Sulfitobacter donghicola JCM 14565 Genome Sequencing.</title>
        <authorList>
            <person name="Lai Q."/>
            <person name="Hong Z."/>
        </authorList>
    </citation>
    <scope>NUCLEOTIDE SEQUENCE [LARGE SCALE GENOMIC DNA]</scope>
    <source>
        <strain evidence="2 3">JCM 14565</strain>
    </source>
</reference>
<gene>
    <name evidence="2" type="ORF">DSW25_07150</name>
</gene>
<evidence type="ECO:0000313" key="2">
    <source>
        <dbReference type="EMBL" id="KEJ89982.1"/>
    </source>
</evidence>
<evidence type="ECO:0000259" key="1">
    <source>
        <dbReference type="Pfam" id="PF05099"/>
    </source>
</evidence>
<proteinExistence type="predicted"/>
<dbReference type="SUPFAM" id="SSF158682">
    <property type="entry name" value="TerB-like"/>
    <property type="match status" value="1"/>
</dbReference>
<dbReference type="EMBL" id="JAMC01000002">
    <property type="protein sequence ID" value="KEJ89982.1"/>
    <property type="molecule type" value="Genomic_DNA"/>
</dbReference>
<keyword evidence="3" id="KW-1185">Reference proteome</keyword>
<dbReference type="InterPro" id="IPR007791">
    <property type="entry name" value="DjlA_N"/>
</dbReference>
<name>A0A073IX82_9RHOB</name>
<dbReference type="eggNOG" id="COG4103">
    <property type="taxonomic scope" value="Bacteria"/>
</dbReference>
<dbReference type="CDD" id="cd07313">
    <property type="entry name" value="terB_like_2"/>
    <property type="match status" value="1"/>
</dbReference>
<dbReference type="AlphaFoldDB" id="A0A073IX82"/>
<dbReference type="Pfam" id="PF05099">
    <property type="entry name" value="TerB"/>
    <property type="match status" value="1"/>
</dbReference>
<evidence type="ECO:0000313" key="3">
    <source>
        <dbReference type="Proteomes" id="UP000027734"/>
    </source>
</evidence>
<dbReference type="InterPro" id="IPR029024">
    <property type="entry name" value="TerB-like"/>
</dbReference>
<dbReference type="Gene3D" id="1.10.3680.10">
    <property type="entry name" value="TerB-like"/>
    <property type="match status" value="1"/>
</dbReference>
<dbReference type="RefSeq" id="WP_025058071.1">
    <property type="nucleotide sequence ID" value="NZ_JAMC01000002.1"/>
</dbReference>
<dbReference type="STRING" id="1300350.Z948_592"/>
<protein>
    <recommendedName>
        <fullName evidence="1">Co-chaperone DjlA N-terminal domain-containing protein</fullName>
    </recommendedName>
</protein>
<organism evidence="2 3">
    <name type="scientific">Sulfitobacter donghicola DSW-25 = KCTC 12864 = JCM 14565</name>
    <dbReference type="NCBI Taxonomy" id="1300350"/>
    <lineage>
        <taxon>Bacteria</taxon>
        <taxon>Pseudomonadati</taxon>
        <taxon>Pseudomonadota</taxon>
        <taxon>Alphaproteobacteria</taxon>
        <taxon>Rhodobacterales</taxon>
        <taxon>Roseobacteraceae</taxon>
        <taxon>Sulfitobacter</taxon>
    </lineage>
</organism>
<sequence length="144" mass="16027">MFADFLKRLTAPAPAQLPDTDARLALTALLVRVARSDHDYSAAEHTRIQSIIKERYSLDDSACEALLSDAEILETEAPDTVRFTRAIKDAVAYEDRLAVVEALWQVVLADGTRAQEEDALLRLVSNFLGITDVESAQARKRVER</sequence>
<feature type="domain" description="Co-chaperone DjlA N-terminal" evidence="1">
    <location>
        <begin position="23"/>
        <end position="139"/>
    </location>
</feature>